<dbReference type="InterPro" id="IPR000175">
    <property type="entry name" value="Na/ntran_symport"/>
</dbReference>
<evidence type="ECO:0000256" key="4">
    <source>
        <dbReference type="ARBA" id="ARBA00022989"/>
    </source>
</evidence>
<dbReference type="InterPro" id="IPR037272">
    <property type="entry name" value="SNS_sf"/>
</dbReference>
<evidence type="ECO:0000256" key="1">
    <source>
        <dbReference type="ARBA" id="ARBA00004141"/>
    </source>
</evidence>
<proteinExistence type="predicted"/>
<keyword evidence="7" id="KW-1185">Reference proteome</keyword>
<keyword evidence="3" id="KW-0812">Transmembrane</keyword>
<sequence length="167" mass="17971">MPLCSQEPSSSHISSSSSPAAFPVFFLETALGQYTNQGGFTAWRKICPLFEGYIGFASQVIESYPNSIILLSSPGHSFISSAHLQLSYLGLTATTPGTQPTALMILHILRIIQHPKCYIPGCGILENRALGLSDGIENLEPSDGNLHCVFYWPGLFATSVSGKGQIH</sequence>
<dbReference type="PANTHER" id="PTHR11616">
    <property type="entry name" value="SODIUM/CHLORIDE DEPENDENT TRANSPORTER"/>
    <property type="match status" value="1"/>
</dbReference>
<comment type="caution">
    <text evidence="6">The sequence shown here is derived from an EMBL/GenBank/DDBJ whole genome shotgun (WGS) entry which is preliminary data.</text>
</comment>
<comment type="subcellular location">
    <subcellularLocation>
        <location evidence="1">Membrane</location>
        <topology evidence="1">Multi-pass membrane protein</topology>
    </subcellularLocation>
</comment>
<dbReference type="Pfam" id="PF00209">
    <property type="entry name" value="SNF"/>
    <property type="match status" value="1"/>
</dbReference>
<keyword evidence="5" id="KW-0472">Membrane</keyword>
<keyword evidence="2" id="KW-0813">Transport</keyword>
<protein>
    <submittedName>
        <fullName evidence="6">Uncharacterized protein</fullName>
    </submittedName>
</protein>
<evidence type="ECO:0000256" key="2">
    <source>
        <dbReference type="ARBA" id="ARBA00022448"/>
    </source>
</evidence>
<dbReference type="SUPFAM" id="SSF161070">
    <property type="entry name" value="SNF-like"/>
    <property type="match status" value="1"/>
</dbReference>
<evidence type="ECO:0000313" key="7">
    <source>
        <dbReference type="Proteomes" id="UP001176940"/>
    </source>
</evidence>
<gene>
    <name evidence="6" type="ORF">RIMI_LOCUS14275252</name>
</gene>
<evidence type="ECO:0000313" key="6">
    <source>
        <dbReference type="EMBL" id="CAJ0953360.1"/>
    </source>
</evidence>
<dbReference type="Proteomes" id="UP001176940">
    <property type="component" value="Unassembled WGS sequence"/>
</dbReference>
<accession>A0ABN9LXD6</accession>
<keyword evidence="4" id="KW-1133">Transmembrane helix</keyword>
<dbReference type="EMBL" id="CAUEEQ010036547">
    <property type="protein sequence ID" value="CAJ0953360.1"/>
    <property type="molecule type" value="Genomic_DNA"/>
</dbReference>
<organism evidence="6 7">
    <name type="scientific">Ranitomeya imitator</name>
    <name type="common">mimic poison frog</name>
    <dbReference type="NCBI Taxonomy" id="111125"/>
    <lineage>
        <taxon>Eukaryota</taxon>
        <taxon>Metazoa</taxon>
        <taxon>Chordata</taxon>
        <taxon>Craniata</taxon>
        <taxon>Vertebrata</taxon>
        <taxon>Euteleostomi</taxon>
        <taxon>Amphibia</taxon>
        <taxon>Batrachia</taxon>
        <taxon>Anura</taxon>
        <taxon>Neobatrachia</taxon>
        <taxon>Hyloidea</taxon>
        <taxon>Dendrobatidae</taxon>
        <taxon>Dendrobatinae</taxon>
        <taxon>Ranitomeya</taxon>
    </lineage>
</organism>
<reference evidence="6" key="1">
    <citation type="submission" date="2023-07" db="EMBL/GenBank/DDBJ databases">
        <authorList>
            <person name="Stuckert A."/>
        </authorList>
    </citation>
    <scope>NUCLEOTIDE SEQUENCE</scope>
</reference>
<evidence type="ECO:0000256" key="3">
    <source>
        <dbReference type="ARBA" id="ARBA00022692"/>
    </source>
</evidence>
<name>A0ABN9LXD6_9NEOB</name>
<dbReference type="PANTHER" id="PTHR11616:SF118">
    <property type="entry name" value="SODIUM- AND CHLORIDE-DEPENDENT BETAINE TRANSPORTER"/>
    <property type="match status" value="1"/>
</dbReference>
<evidence type="ECO:0000256" key="5">
    <source>
        <dbReference type="ARBA" id="ARBA00023136"/>
    </source>
</evidence>